<protein>
    <submittedName>
        <fullName evidence="1">Uncharacterized protein</fullName>
    </submittedName>
</protein>
<proteinExistence type="predicted"/>
<dbReference type="Proteomes" id="UP000255697">
    <property type="component" value="Segment"/>
</dbReference>
<evidence type="ECO:0000313" key="1">
    <source>
        <dbReference type="EMBL" id="AXF40714.1"/>
    </source>
</evidence>
<reference evidence="2" key="1">
    <citation type="submission" date="2018-06" db="EMBL/GenBank/DDBJ databases">
        <title>Whole genome analysis of phage vB_ApiM_fHyAci03 infecting Acinetobacter pittii.</title>
        <authorList>
            <person name="Kiljunen S."/>
            <person name="Wicklund A."/>
            <person name="Skurnik M."/>
        </authorList>
    </citation>
    <scope>NUCLEOTIDE SEQUENCE [LARGE SCALE GENOMIC DNA]</scope>
</reference>
<gene>
    <name evidence="1" type="ORF">Ac3_150</name>
</gene>
<name>A0A345AUY1_9CAUD</name>
<keyword evidence="2" id="KW-1185">Reference proteome</keyword>
<sequence>MTTIARALVTLKRNKVSFDENLREMTFCGVFRNGVEISTGIKTAEFVDKSRKNIQSIKDKLDAEFDLRKKVNKANFETMVTVGKEQMSINDALTYRTHILPRLKALYTRLVKELASARATFANIERDYEVKLSKAAHDDELKQLMEKREKPTIMEIQEQIDELKSTIDFFDLEFDAILTETNPTIVID</sequence>
<evidence type="ECO:0000313" key="2">
    <source>
        <dbReference type="Proteomes" id="UP000255697"/>
    </source>
</evidence>
<accession>A0A345AUY1</accession>
<dbReference type="EMBL" id="MH460829">
    <property type="protein sequence ID" value="AXF40714.1"/>
    <property type="molecule type" value="Genomic_DNA"/>
</dbReference>
<organism evidence="1 2">
    <name type="scientific">Acinetobacter phage vB_ApiM_fHyAci03</name>
    <dbReference type="NCBI Taxonomy" id="2269366"/>
    <lineage>
        <taxon>Viruses</taxon>
        <taxon>Duplodnaviria</taxon>
        <taxon>Heunggongvirae</taxon>
        <taxon>Uroviricota</taxon>
        <taxon>Caudoviricetes</taxon>
        <taxon>Pantevenvirales</taxon>
        <taxon>Straboviridae</taxon>
        <taxon>Twarogvirinae</taxon>
        <taxon>Lazarusvirus</taxon>
        <taxon>Lazarusvirus fhyacithree</taxon>
    </lineage>
</organism>